<keyword evidence="2" id="KW-1185">Reference proteome</keyword>
<sequence length="140" mass="15847">MLVIMLLSAIYQPQNQFCIAVDGNADETFWRVINEVSDCYPNILVVILSGVDAPLKTNLEMVRILTALNGSFNTQIAPFERYRLRRKRVVQKQFRFLKGTYCADESLWGTIAGNPELLPMPGGFDGKDFLLRKYGGLIAR</sequence>
<dbReference type="AlphaFoldDB" id="A0A2G9UWZ4"/>
<accession>A0A2G9UWZ4</accession>
<proteinExistence type="predicted"/>
<evidence type="ECO:0000313" key="2">
    <source>
        <dbReference type="Proteomes" id="UP000230423"/>
    </source>
</evidence>
<reference evidence="1 2" key="1">
    <citation type="submission" date="2015-09" db="EMBL/GenBank/DDBJ databases">
        <title>Draft genome of the parasitic nematode Teladorsagia circumcincta isolate WARC Sus (inbred).</title>
        <authorList>
            <person name="Mitreva M."/>
        </authorList>
    </citation>
    <scope>NUCLEOTIDE SEQUENCE [LARGE SCALE GENOMIC DNA]</scope>
    <source>
        <strain evidence="1 2">S</strain>
    </source>
</reference>
<gene>
    <name evidence="1" type="ORF">TELCIR_03195</name>
</gene>
<evidence type="ECO:0000313" key="1">
    <source>
        <dbReference type="EMBL" id="PIO74789.1"/>
    </source>
</evidence>
<dbReference type="Proteomes" id="UP000230423">
    <property type="component" value="Unassembled WGS sequence"/>
</dbReference>
<dbReference type="PANTHER" id="PTHR19297:SF185">
    <property type="entry name" value="BETA-1,3-GALACTOSYL-O-GLYCOSYL-GLYCOPROTEIN BETA-1,6-N-ACETYLGLUCOSAMINYLTRANSFERASE 3"/>
    <property type="match status" value="1"/>
</dbReference>
<organism evidence="1 2">
    <name type="scientific">Teladorsagia circumcincta</name>
    <name type="common">Brown stomach worm</name>
    <name type="synonym">Ostertagia circumcincta</name>
    <dbReference type="NCBI Taxonomy" id="45464"/>
    <lineage>
        <taxon>Eukaryota</taxon>
        <taxon>Metazoa</taxon>
        <taxon>Ecdysozoa</taxon>
        <taxon>Nematoda</taxon>
        <taxon>Chromadorea</taxon>
        <taxon>Rhabditida</taxon>
        <taxon>Rhabditina</taxon>
        <taxon>Rhabditomorpha</taxon>
        <taxon>Strongyloidea</taxon>
        <taxon>Trichostrongylidae</taxon>
        <taxon>Teladorsagia</taxon>
    </lineage>
</organism>
<dbReference type="OrthoDB" id="5854369at2759"/>
<dbReference type="PANTHER" id="PTHR19297">
    <property type="entry name" value="GLYCOSYLTRANSFERASE 14 FAMILY MEMBER"/>
    <property type="match status" value="1"/>
</dbReference>
<dbReference type="GO" id="GO:0008375">
    <property type="term" value="F:acetylglucosaminyltransferase activity"/>
    <property type="evidence" value="ECO:0007669"/>
    <property type="project" value="TreeGrafter"/>
</dbReference>
<protein>
    <submittedName>
        <fullName evidence="1">Core-2/I-Branching enzyme</fullName>
    </submittedName>
</protein>
<name>A0A2G9UWZ4_TELCI</name>
<dbReference type="EMBL" id="KZ345222">
    <property type="protein sequence ID" value="PIO74789.1"/>
    <property type="molecule type" value="Genomic_DNA"/>
</dbReference>